<evidence type="ECO:0000313" key="1">
    <source>
        <dbReference type="EnsemblProtists" id="EOD30699"/>
    </source>
</evidence>
<name>A0A0D3K4L4_EMIH1</name>
<dbReference type="RefSeq" id="XP_005783128.1">
    <property type="nucleotide sequence ID" value="XM_005783071.1"/>
</dbReference>
<sequence>MTAALLPRAPFGAVARLAWRPAAPSMTALAGSFAGAVSSDLESLEHCIVQADGEDGVRECIELFDLESGGDEPLTALERCIIDADGEGGVALCIEQYDAAAAEDGTQELSGASLSGASPLEECIVHADGEDGVRECMERFDALQGGGDPPTPLELCILAAKREDEVQECMELLA</sequence>
<dbReference type="Proteomes" id="UP000013827">
    <property type="component" value="Unassembled WGS sequence"/>
</dbReference>
<dbReference type="KEGG" id="ehx:EMIHUDRAFT_232502"/>
<proteinExistence type="predicted"/>
<accession>A0A0D3K4L4</accession>
<dbReference type="AlphaFoldDB" id="A0A0D3K4L4"/>
<evidence type="ECO:0000313" key="2">
    <source>
        <dbReference type="Proteomes" id="UP000013827"/>
    </source>
</evidence>
<dbReference type="EnsemblProtists" id="EOD30699">
    <property type="protein sequence ID" value="EOD30699"/>
    <property type="gene ID" value="EMIHUDRAFT_232502"/>
</dbReference>
<evidence type="ECO:0008006" key="3">
    <source>
        <dbReference type="Google" id="ProtNLM"/>
    </source>
</evidence>
<keyword evidence="2" id="KW-1185">Reference proteome</keyword>
<dbReference type="HOGENOM" id="CLU_1753142_0_0_1"/>
<protein>
    <recommendedName>
        <fullName evidence="3">GCK domain-containing protein</fullName>
    </recommendedName>
</protein>
<reference evidence="2" key="1">
    <citation type="journal article" date="2013" name="Nature">
        <title>Pan genome of the phytoplankton Emiliania underpins its global distribution.</title>
        <authorList>
            <person name="Read B.A."/>
            <person name="Kegel J."/>
            <person name="Klute M.J."/>
            <person name="Kuo A."/>
            <person name="Lefebvre S.C."/>
            <person name="Maumus F."/>
            <person name="Mayer C."/>
            <person name="Miller J."/>
            <person name="Monier A."/>
            <person name="Salamov A."/>
            <person name="Young J."/>
            <person name="Aguilar M."/>
            <person name="Claverie J.M."/>
            <person name="Frickenhaus S."/>
            <person name="Gonzalez K."/>
            <person name="Herman E.K."/>
            <person name="Lin Y.C."/>
            <person name="Napier J."/>
            <person name="Ogata H."/>
            <person name="Sarno A.F."/>
            <person name="Shmutz J."/>
            <person name="Schroeder D."/>
            <person name="de Vargas C."/>
            <person name="Verret F."/>
            <person name="von Dassow P."/>
            <person name="Valentin K."/>
            <person name="Van de Peer Y."/>
            <person name="Wheeler G."/>
            <person name="Dacks J.B."/>
            <person name="Delwiche C.F."/>
            <person name="Dyhrman S.T."/>
            <person name="Glockner G."/>
            <person name="John U."/>
            <person name="Richards T."/>
            <person name="Worden A.Z."/>
            <person name="Zhang X."/>
            <person name="Grigoriev I.V."/>
            <person name="Allen A.E."/>
            <person name="Bidle K."/>
            <person name="Borodovsky M."/>
            <person name="Bowler C."/>
            <person name="Brownlee C."/>
            <person name="Cock J.M."/>
            <person name="Elias M."/>
            <person name="Gladyshev V.N."/>
            <person name="Groth M."/>
            <person name="Guda C."/>
            <person name="Hadaegh A."/>
            <person name="Iglesias-Rodriguez M.D."/>
            <person name="Jenkins J."/>
            <person name="Jones B.M."/>
            <person name="Lawson T."/>
            <person name="Leese F."/>
            <person name="Lindquist E."/>
            <person name="Lobanov A."/>
            <person name="Lomsadze A."/>
            <person name="Malik S.B."/>
            <person name="Marsh M.E."/>
            <person name="Mackinder L."/>
            <person name="Mock T."/>
            <person name="Mueller-Roeber B."/>
            <person name="Pagarete A."/>
            <person name="Parker M."/>
            <person name="Probert I."/>
            <person name="Quesneville H."/>
            <person name="Raines C."/>
            <person name="Rensing S.A."/>
            <person name="Riano-Pachon D.M."/>
            <person name="Richier S."/>
            <person name="Rokitta S."/>
            <person name="Shiraiwa Y."/>
            <person name="Soanes D.M."/>
            <person name="van der Giezen M."/>
            <person name="Wahlund T.M."/>
            <person name="Williams B."/>
            <person name="Wilson W."/>
            <person name="Wolfe G."/>
            <person name="Wurch L.L."/>
        </authorList>
    </citation>
    <scope>NUCLEOTIDE SEQUENCE</scope>
</reference>
<dbReference type="GeneID" id="17275972"/>
<organism evidence="1 2">
    <name type="scientific">Emiliania huxleyi (strain CCMP1516)</name>
    <dbReference type="NCBI Taxonomy" id="280463"/>
    <lineage>
        <taxon>Eukaryota</taxon>
        <taxon>Haptista</taxon>
        <taxon>Haptophyta</taxon>
        <taxon>Prymnesiophyceae</taxon>
        <taxon>Isochrysidales</taxon>
        <taxon>Noelaerhabdaceae</taxon>
        <taxon>Emiliania</taxon>
    </lineage>
</organism>
<reference evidence="1" key="2">
    <citation type="submission" date="2024-10" db="UniProtKB">
        <authorList>
            <consortium name="EnsemblProtists"/>
        </authorList>
    </citation>
    <scope>IDENTIFICATION</scope>
</reference>
<dbReference type="PaxDb" id="2903-EOD30699"/>